<organism evidence="1">
    <name type="scientific">uncultured Caudovirales phage</name>
    <dbReference type="NCBI Taxonomy" id="2100421"/>
    <lineage>
        <taxon>Viruses</taxon>
        <taxon>Duplodnaviria</taxon>
        <taxon>Heunggongvirae</taxon>
        <taxon>Uroviricota</taxon>
        <taxon>Caudoviricetes</taxon>
        <taxon>Peduoviridae</taxon>
        <taxon>Maltschvirus</taxon>
        <taxon>Maltschvirus maltsch</taxon>
    </lineage>
</organism>
<protein>
    <recommendedName>
        <fullName evidence="2">Helix-turn-helix domain containing protein</fullName>
    </recommendedName>
</protein>
<gene>
    <name evidence="1" type="ORF">UFOVP1384_24</name>
</gene>
<proteinExistence type="predicted"/>
<dbReference type="EMBL" id="LR797341">
    <property type="protein sequence ID" value="CAB4204075.1"/>
    <property type="molecule type" value="Genomic_DNA"/>
</dbReference>
<evidence type="ECO:0008006" key="2">
    <source>
        <dbReference type="Google" id="ProtNLM"/>
    </source>
</evidence>
<accession>A0A6J5S6H2</accession>
<name>A0A6J5S6H2_9CAUD</name>
<evidence type="ECO:0000313" key="1">
    <source>
        <dbReference type="EMBL" id="CAB4204075.1"/>
    </source>
</evidence>
<dbReference type="SUPFAM" id="SSF46785">
    <property type="entry name" value="Winged helix' DNA-binding domain"/>
    <property type="match status" value="1"/>
</dbReference>
<dbReference type="InterPro" id="IPR036390">
    <property type="entry name" value="WH_DNA-bd_sf"/>
</dbReference>
<reference evidence="1" key="1">
    <citation type="submission" date="2020-05" db="EMBL/GenBank/DDBJ databases">
        <authorList>
            <person name="Chiriac C."/>
            <person name="Salcher M."/>
            <person name="Ghai R."/>
            <person name="Kavagutti S V."/>
        </authorList>
    </citation>
    <scope>NUCLEOTIDE SEQUENCE</scope>
</reference>
<sequence length="76" mass="8958">MISINSNIFDFKINNSAKLFYVYLQHTKALEKSNAHYADCFEVSTMTITNWLNELQDKGIIEIIFDKNKRKIKINE</sequence>